<organism evidence="3 4">
    <name type="scientific">Roridomyces roridus</name>
    <dbReference type="NCBI Taxonomy" id="1738132"/>
    <lineage>
        <taxon>Eukaryota</taxon>
        <taxon>Fungi</taxon>
        <taxon>Dikarya</taxon>
        <taxon>Basidiomycota</taxon>
        <taxon>Agaricomycotina</taxon>
        <taxon>Agaricomycetes</taxon>
        <taxon>Agaricomycetidae</taxon>
        <taxon>Agaricales</taxon>
        <taxon>Marasmiineae</taxon>
        <taxon>Mycenaceae</taxon>
        <taxon>Roridomyces</taxon>
    </lineage>
</organism>
<evidence type="ECO:0000313" key="4">
    <source>
        <dbReference type="Proteomes" id="UP001221142"/>
    </source>
</evidence>
<comment type="caution">
    <text evidence="3">The sequence shown here is derived from an EMBL/GenBank/DDBJ whole genome shotgun (WGS) entry which is preliminary data.</text>
</comment>
<evidence type="ECO:0000256" key="2">
    <source>
        <dbReference type="SAM" id="Phobius"/>
    </source>
</evidence>
<keyword evidence="2" id="KW-0812">Transmembrane</keyword>
<protein>
    <submittedName>
        <fullName evidence="3">Uncharacterized protein</fullName>
    </submittedName>
</protein>
<accession>A0AAD7G0A7</accession>
<sequence>MVSFTQFLLNAGIPLSPAVFVAIIAGGLFLIVLLVVLIVYLHRRSKRKAKDVNKTTFTFADIAQPHPPLPPSRDTSFDPEDVLSRESRQQEQTYMQLMVDLQRPTWGPNVPPLPDQAPRQLPPHLRPPPTSNPPVTAPTPPPLVATSTAGVQTRDVALKRRMSVRSHDSTASEYSTASAPVDFQERIYQPFNLTLATVPASPATPKWPSTPGSYAWPKRTTVIRDELAPETYAKVRWLTNDDSVEPAFAPPVAHALVPAVGPVLASLRPNIMIGPPPVHRRNASDRPESAAYFYANESAAISSPTKPPPTPF</sequence>
<dbReference type="AlphaFoldDB" id="A0AAD7G0A7"/>
<feature type="compositionally biased region" description="Pro residues" evidence="1">
    <location>
        <begin position="109"/>
        <end position="143"/>
    </location>
</feature>
<feature type="region of interest" description="Disordered" evidence="1">
    <location>
        <begin position="105"/>
        <end position="152"/>
    </location>
</feature>
<proteinExistence type="predicted"/>
<dbReference type="EMBL" id="JARKIF010000002">
    <property type="protein sequence ID" value="KAJ7647105.1"/>
    <property type="molecule type" value="Genomic_DNA"/>
</dbReference>
<evidence type="ECO:0000256" key="1">
    <source>
        <dbReference type="SAM" id="MobiDB-lite"/>
    </source>
</evidence>
<reference evidence="3" key="1">
    <citation type="submission" date="2023-03" db="EMBL/GenBank/DDBJ databases">
        <title>Massive genome expansion in bonnet fungi (Mycena s.s.) driven by repeated elements and novel gene families across ecological guilds.</title>
        <authorList>
            <consortium name="Lawrence Berkeley National Laboratory"/>
            <person name="Harder C.B."/>
            <person name="Miyauchi S."/>
            <person name="Viragh M."/>
            <person name="Kuo A."/>
            <person name="Thoen E."/>
            <person name="Andreopoulos B."/>
            <person name="Lu D."/>
            <person name="Skrede I."/>
            <person name="Drula E."/>
            <person name="Henrissat B."/>
            <person name="Morin E."/>
            <person name="Kohler A."/>
            <person name="Barry K."/>
            <person name="LaButti K."/>
            <person name="Morin E."/>
            <person name="Salamov A."/>
            <person name="Lipzen A."/>
            <person name="Mereny Z."/>
            <person name="Hegedus B."/>
            <person name="Baldrian P."/>
            <person name="Stursova M."/>
            <person name="Weitz H."/>
            <person name="Taylor A."/>
            <person name="Grigoriev I.V."/>
            <person name="Nagy L.G."/>
            <person name="Martin F."/>
            <person name="Kauserud H."/>
        </authorList>
    </citation>
    <scope>NUCLEOTIDE SEQUENCE</scope>
    <source>
        <strain evidence="3">9284</strain>
    </source>
</reference>
<feature type="transmembrane region" description="Helical" evidence="2">
    <location>
        <begin position="20"/>
        <end position="41"/>
    </location>
</feature>
<gene>
    <name evidence="3" type="ORF">FB45DRAFT_892391</name>
</gene>
<feature type="region of interest" description="Disordered" evidence="1">
    <location>
        <begin position="61"/>
        <end position="89"/>
    </location>
</feature>
<keyword evidence="2" id="KW-1133">Transmembrane helix</keyword>
<keyword evidence="4" id="KW-1185">Reference proteome</keyword>
<name>A0AAD7G0A7_9AGAR</name>
<keyword evidence="2" id="KW-0472">Membrane</keyword>
<dbReference type="Proteomes" id="UP001221142">
    <property type="component" value="Unassembled WGS sequence"/>
</dbReference>
<evidence type="ECO:0000313" key="3">
    <source>
        <dbReference type="EMBL" id="KAJ7647105.1"/>
    </source>
</evidence>